<keyword evidence="4" id="KW-1185">Reference proteome</keyword>
<dbReference type="OrthoDB" id="9794834at2"/>
<dbReference type="InterPro" id="IPR001387">
    <property type="entry name" value="Cro/C1-type_HTH"/>
</dbReference>
<dbReference type="InterPro" id="IPR052345">
    <property type="entry name" value="Rad_response_metalloprotease"/>
</dbReference>
<reference evidence="4" key="1">
    <citation type="submission" date="2017-02" db="EMBL/GenBank/DDBJ databases">
        <authorList>
            <person name="Varghese N."/>
            <person name="Submissions S."/>
        </authorList>
    </citation>
    <scope>NUCLEOTIDE SEQUENCE [LARGE SCALE GENOMIC DNA]</scope>
    <source>
        <strain evidence="4">UM2</strain>
    </source>
</reference>
<dbReference type="GO" id="GO:0003677">
    <property type="term" value="F:DNA binding"/>
    <property type="evidence" value="ECO:0007669"/>
    <property type="project" value="InterPro"/>
</dbReference>
<dbReference type="AlphaFoldDB" id="A0A1T5H1T8"/>
<evidence type="ECO:0000259" key="2">
    <source>
        <dbReference type="PROSITE" id="PS50943"/>
    </source>
</evidence>
<dbReference type="InterPro" id="IPR010359">
    <property type="entry name" value="IrrE_HExxH"/>
</dbReference>
<evidence type="ECO:0000313" key="4">
    <source>
        <dbReference type="Proteomes" id="UP000189818"/>
    </source>
</evidence>
<comment type="similarity">
    <text evidence="1">Belongs to the short-chain fatty acyl-CoA assimilation regulator (ScfR) family.</text>
</comment>
<dbReference type="Proteomes" id="UP000189818">
    <property type="component" value="Unassembled WGS sequence"/>
</dbReference>
<dbReference type="Gene3D" id="1.10.10.2910">
    <property type="match status" value="1"/>
</dbReference>
<accession>A0A1T5H1T8</accession>
<evidence type="ECO:0000313" key="3">
    <source>
        <dbReference type="EMBL" id="SKC14551.1"/>
    </source>
</evidence>
<dbReference type="CDD" id="cd00093">
    <property type="entry name" value="HTH_XRE"/>
    <property type="match status" value="1"/>
</dbReference>
<dbReference type="STRING" id="439228.SAMN06295920_1293"/>
<dbReference type="Pfam" id="PF06114">
    <property type="entry name" value="Peptidase_M78"/>
    <property type="match status" value="1"/>
</dbReference>
<gene>
    <name evidence="3" type="ORF">SAMN06295920_1293</name>
</gene>
<evidence type="ECO:0000256" key="1">
    <source>
        <dbReference type="ARBA" id="ARBA00007227"/>
    </source>
</evidence>
<protein>
    <submittedName>
        <fullName evidence="3">Zn-dependent peptidase ImmA, M78 family</fullName>
    </submittedName>
</protein>
<dbReference type="Pfam" id="PF01381">
    <property type="entry name" value="HTH_3"/>
    <property type="match status" value="1"/>
</dbReference>
<proteinExistence type="inferred from homology"/>
<feature type="domain" description="HTH cro/C1-type" evidence="2">
    <location>
        <begin position="8"/>
        <end position="62"/>
    </location>
</feature>
<organism evidence="3 4">
    <name type="scientific">Rhizorhabdus histidinilytica</name>
    <dbReference type="NCBI Taxonomy" id="439228"/>
    <lineage>
        <taxon>Bacteria</taxon>
        <taxon>Pseudomonadati</taxon>
        <taxon>Pseudomonadota</taxon>
        <taxon>Alphaproteobacteria</taxon>
        <taxon>Sphingomonadales</taxon>
        <taxon>Sphingomonadaceae</taxon>
        <taxon>Rhizorhabdus</taxon>
    </lineage>
</organism>
<dbReference type="PANTHER" id="PTHR43236:SF1">
    <property type="entry name" value="BLL7220 PROTEIN"/>
    <property type="match status" value="1"/>
</dbReference>
<name>A0A1T5H1T8_9SPHN</name>
<dbReference type="PANTHER" id="PTHR43236">
    <property type="entry name" value="ANTITOXIN HIGA1"/>
    <property type="match status" value="1"/>
</dbReference>
<dbReference type="InterPro" id="IPR010982">
    <property type="entry name" value="Lambda_DNA-bd_dom_sf"/>
</dbReference>
<dbReference type="SMART" id="SM00530">
    <property type="entry name" value="HTH_XRE"/>
    <property type="match status" value="1"/>
</dbReference>
<dbReference type="SUPFAM" id="SSF47413">
    <property type="entry name" value="lambda repressor-like DNA-binding domains"/>
    <property type="match status" value="1"/>
</dbReference>
<dbReference type="PROSITE" id="PS50943">
    <property type="entry name" value="HTH_CROC1"/>
    <property type="match status" value="1"/>
</dbReference>
<dbReference type="Gene3D" id="1.10.260.40">
    <property type="entry name" value="lambda repressor-like DNA-binding domains"/>
    <property type="match status" value="1"/>
</dbReference>
<dbReference type="EMBL" id="FUYM01000029">
    <property type="protein sequence ID" value="SKC14551.1"/>
    <property type="molecule type" value="Genomic_DNA"/>
</dbReference>
<sequence length="358" mass="40265">MSTVGDMLRLARQRLGFTQKAAASRLGVAQPVLSRFENGPVEPDDAFLHKAASVYDLPREFFDLRDPVYGPPVSVHPMLRAKADISARDLDMVVSEMNLRVMQVRRFLDAVEYAPTSELPSLEVEQYGSPERIAGVVRAHWGVTSGPVKNLTGLVERSGVIVGTSDFSGASISGMTFRVPGQPPLVLLNRNHPADRMRFTLAHELGHLVMHRFPTPDMEEEANAFASALLLPERELREAFAGRRITMELLAALKPEWRVAMQALLMRAKALGYLTDNQNRYLWQQISSRGWRLREPSELDFPHEQPTVLKAIIKAHLSDLGFSLSDLSRLVPLHEREFLKMYDLTEDGPTKPRLRLVI</sequence>